<gene>
    <name evidence="1" type="ORF">SK128_013470</name>
</gene>
<dbReference type="Proteomes" id="UP001381693">
    <property type="component" value="Unassembled WGS sequence"/>
</dbReference>
<accession>A0AAN8WGT2</accession>
<protein>
    <submittedName>
        <fullName evidence="1">Uncharacterized protein</fullName>
    </submittedName>
</protein>
<reference evidence="1 2" key="1">
    <citation type="submission" date="2023-11" db="EMBL/GenBank/DDBJ databases">
        <title>Halocaridina rubra genome assembly.</title>
        <authorList>
            <person name="Smith C."/>
        </authorList>
    </citation>
    <scope>NUCLEOTIDE SEQUENCE [LARGE SCALE GENOMIC DNA]</scope>
    <source>
        <strain evidence="1">EP-1</strain>
        <tissue evidence="1">Whole</tissue>
    </source>
</reference>
<keyword evidence="2" id="KW-1185">Reference proteome</keyword>
<sequence length="78" mass="8617">MPLLGRLNTKQRTYGEWGSERHFSNTLMDVFSKSGSMDRVGVRNGIWPLGIVGGRASQLKSVPDQSPDEWRGIVGEGI</sequence>
<dbReference type="AlphaFoldDB" id="A0AAN8WGT2"/>
<name>A0AAN8WGT2_HALRR</name>
<organism evidence="1 2">
    <name type="scientific">Halocaridina rubra</name>
    <name type="common">Hawaiian red shrimp</name>
    <dbReference type="NCBI Taxonomy" id="373956"/>
    <lineage>
        <taxon>Eukaryota</taxon>
        <taxon>Metazoa</taxon>
        <taxon>Ecdysozoa</taxon>
        <taxon>Arthropoda</taxon>
        <taxon>Crustacea</taxon>
        <taxon>Multicrustacea</taxon>
        <taxon>Malacostraca</taxon>
        <taxon>Eumalacostraca</taxon>
        <taxon>Eucarida</taxon>
        <taxon>Decapoda</taxon>
        <taxon>Pleocyemata</taxon>
        <taxon>Caridea</taxon>
        <taxon>Atyoidea</taxon>
        <taxon>Atyidae</taxon>
        <taxon>Halocaridina</taxon>
    </lineage>
</organism>
<comment type="caution">
    <text evidence="1">The sequence shown here is derived from an EMBL/GenBank/DDBJ whole genome shotgun (WGS) entry which is preliminary data.</text>
</comment>
<dbReference type="EMBL" id="JAXCGZ010023181">
    <property type="protein sequence ID" value="KAK7015885.1"/>
    <property type="molecule type" value="Genomic_DNA"/>
</dbReference>
<evidence type="ECO:0000313" key="1">
    <source>
        <dbReference type="EMBL" id="KAK7015885.1"/>
    </source>
</evidence>
<proteinExistence type="predicted"/>
<evidence type="ECO:0000313" key="2">
    <source>
        <dbReference type="Proteomes" id="UP001381693"/>
    </source>
</evidence>